<protein>
    <recommendedName>
        <fullName evidence="2">Replication-associated protein ORF2/G2P domain-containing protein</fullName>
    </recommendedName>
</protein>
<dbReference type="RefSeq" id="WP_390210971.1">
    <property type="nucleotide sequence ID" value="NZ_JBHLXJ010000007.1"/>
</dbReference>
<comment type="caution">
    <text evidence="3">The sequence shown here is derived from an EMBL/GenBank/DDBJ whole genome shotgun (WGS) entry which is preliminary data.</text>
</comment>
<reference evidence="3 4" key="1">
    <citation type="submission" date="2024-09" db="EMBL/GenBank/DDBJ databases">
        <authorList>
            <person name="Sun Q."/>
            <person name="Mori K."/>
        </authorList>
    </citation>
    <scope>NUCLEOTIDE SEQUENCE [LARGE SCALE GENOMIC DNA]</scope>
    <source>
        <strain evidence="3 4">CCM 8677</strain>
    </source>
</reference>
<keyword evidence="4" id="KW-1185">Reference proteome</keyword>
<name>A0ABV6IC31_9BURK</name>
<proteinExistence type="predicted"/>
<feature type="domain" description="Replication-associated protein ORF2/G2P" evidence="2">
    <location>
        <begin position="111"/>
        <end position="222"/>
    </location>
</feature>
<feature type="region of interest" description="Disordered" evidence="1">
    <location>
        <begin position="61"/>
        <end position="97"/>
    </location>
</feature>
<organism evidence="3 4">
    <name type="scientific">Undibacterium danionis</name>
    <dbReference type="NCBI Taxonomy" id="1812100"/>
    <lineage>
        <taxon>Bacteria</taxon>
        <taxon>Pseudomonadati</taxon>
        <taxon>Pseudomonadota</taxon>
        <taxon>Betaproteobacteria</taxon>
        <taxon>Burkholderiales</taxon>
        <taxon>Oxalobacteraceae</taxon>
        <taxon>Undibacterium</taxon>
    </lineage>
</organism>
<accession>A0ABV6IC31</accession>
<evidence type="ECO:0000313" key="3">
    <source>
        <dbReference type="EMBL" id="MFC0349383.1"/>
    </source>
</evidence>
<gene>
    <name evidence="3" type="ORF">ACFFJH_06165</name>
</gene>
<dbReference type="EMBL" id="JBHLXJ010000007">
    <property type="protein sequence ID" value="MFC0349383.1"/>
    <property type="molecule type" value="Genomic_DNA"/>
</dbReference>
<dbReference type="Pfam" id="PF23343">
    <property type="entry name" value="REP_ORF2-G2P"/>
    <property type="match status" value="1"/>
</dbReference>
<sequence length="294" mass="33905">MFSNIDDSQCSSKNFEFDEGRLATEDETANWLLDDGPVLKTTWMIYDRQFPDGQREICATRSVRIKKTGSLPMPNRSKRGDSEKRGQNDEDSAKRAKQAVRLRCKAIAVDRMLTLTYRENMQDTERLKKDWDLFRRRMGEHKDFHYVATVERQERGAFHIHVAVHGRQVYQLIRAIWQKIVGLSDDGKQGGQINVRDPHRFGFGKHGAHKLAGYISKYISKDQDTHELNKKRYWSSRGIVVPEKNYYQLPYGTDAFDAFSHVMQLGANHNNEGMAFFANQALGVCWVATAPQNT</sequence>
<dbReference type="Proteomes" id="UP001589844">
    <property type="component" value="Unassembled WGS sequence"/>
</dbReference>
<dbReference type="InterPro" id="IPR056906">
    <property type="entry name" value="ORF2/G2P_dom"/>
</dbReference>
<evidence type="ECO:0000259" key="2">
    <source>
        <dbReference type="Pfam" id="PF23343"/>
    </source>
</evidence>
<evidence type="ECO:0000256" key="1">
    <source>
        <dbReference type="SAM" id="MobiDB-lite"/>
    </source>
</evidence>
<feature type="compositionally biased region" description="Basic and acidic residues" evidence="1">
    <location>
        <begin position="78"/>
        <end position="94"/>
    </location>
</feature>
<evidence type="ECO:0000313" key="4">
    <source>
        <dbReference type="Proteomes" id="UP001589844"/>
    </source>
</evidence>